<dbReference type="InterPro" id="IPR041662">
    <property type="entry name" value="SusD-like_2"/>
</dbReference>
<reference evidence="2" key="4">
    <citation type="submission" date="2024-10" db="EMBL/GenBank/DDBJ databases">
        <authorList>
            <person name="Bergman P."/>
            <person name="Andersson A.F."/>
            <person name="Zangenah S."/>
            <person name="Abbasi N."/>
        </authorList>
    </citation>
    <scope>NUCLEOTIDE SEQUENCE</scope>
    <source>
        <strain evidence="2">W5</strain>
    </source>
</reference>
<keyword evidence="4" id="KW-1185">Reference proteome</keyword>
<dbReference type="KEGG" id="csto:CGC58_07340"/>
<dbReference type="RefSeq" id="WP_095896134.1">
    <property type="nucleotide sequence ID" value="NZ_BOPJ01000013.1"/>
</dbReference>
<reference evidence="2 4" key="1">
    <citation type="journal article" date="2016" name="Sci. Rep.">
        <title>Whole genome sequencing identifies a novel species of the genus Capnocytophaga isolated from dog and cat bite wounds in humans.</title>
        <authorList>
            <person name="Zangenah S."/>
            <person name="Abbasi N."/>
            <person name="Andersson A.F."/>
            <person name="Bergman P."/>
        </authorList>
    </citation>
    <scope>NUCLEOTIDE SEQUENCE [LARGE SCALE GENOMIC DNA]</scope>
    <source>
        <strain evidence="2 4">W5</strain>
    </source>
</reference>
<dbReference type="InterPro" id="IPR011990">
    <property type="entry name" value="TPR-like_helical_dom_sf"/>
</dbReference>
<organism evidence="1 3">
    <name type="scientific">Capnocytophaga stomatis</name>
    <dbReference type="NCBI Taxonomy" id="1848904"/>
    <lineage>
        <taxon>Bacteria</taxon>
        <taxon>Pseudomonadati</taxon>
        <taxon>Bacteroidota</taxon>
        <taxon>Flavobacteriia</taxon>
        <taxon>Flavobacteriales</taxon>
        <taxon>Flavobacteriaceae</taxon>
        <taxon>Capnocytophaga</taxon>
    </lineage>
</organism>
<dbReference type="Proteomes" id="UP000217348">
    <property type="component" value="Chromosome"/>
</dbReference>
<sequence>MKKIYTLLFLGGLLSLSSCDKDFEEINSNPNSPDAFISYAVFNSANKSLMDGTRGAFSSGRVALQWMQYSAQTNYTEEDRYQYRPTSGDNLWATYYLRAQDYKTIIDLNASEKTKGESSNYGKNENQIAASRIMLAYIFSNLADTFGDVPYYSFGNNNPDFQALDSDKTLTPVYVSQEVIYADILKELKEAVAMTVGEDTDKVFVKGDALFGSVGKMKRFANSLRLRVANRVKNVPALSAVAQTHITEAIAGGVMQSNDDTVGLTYENNKVAPSPMYTAFFVDARVDFAAGSSFVELLKGERGSFGADPRLQKYVTPRNTKIGQVRDNTYAESDNLADYVGMPYGIPNHLTESQVAAGVSFFSSNVLKANYTEVLMEYAEVCFLLSENNSWDDAWYKKGVQASMERWGVDATKSAAFVATLAPANEENVITQKYVALYMQPYEAWSEYRRTGFPNVLNKVGQTYNLNAPYKEKDKPDVTNYVFNSLVEGVTDLPARLLYSARYSQLNKENYAKALQNMGMSDDSMTHKLIWAK</sequence>
<evidence type="ECO:0000313" key="3">
    <source>
        <dbReference type="Proteomes" id="UP000217348"/>
    </source>
</evidence>
<dbReference type="Pfam" id="PF12771">
    <property type="entry name" value="SusD-like_2"/>
    <property type="match status" value="1"/>
</dbReference>
<proteinExistence type="predicted"/>
<reference evidence="1" key="2">
    <citation type="journal article" date="2017" name="Genome Announc.">
        <title>Twelve Complete Reference Genomes of Clinical Isolates in the Capnocytophaga Genus.</title>
        <authorList>
            <person name="Villarma A."/>
            <person name="Gulvik C.A."/>
            <person name="Rowe L.A."/>
            <person name="Sheth M."/>
            <person name="Juieng P."/>
            <person name="Nicholson A.C."/>
            <person name="Loparev V.N."/>
            <person name="McQuiston J.R."/>
        </authorList>
    </citation>
    <scope>NUCLEOTIDE SEQUENCE</scope>
    <source>
        <strain evidence="1">H2177</strain>
    </source>
</reference>
<accession>A0A250G009</accession>
<dbReference type="AlphaFoldDB" id="A0A250G009"/>
<protein>
    <submittedName>
        <fullName evidence="1">SusD/RagB family nutrient-binding outer membrane lipoprotein</fullName>
    </submittedName>
</protein>
<evidence type="ECO:0000313" key="2">
    <source>
        <dbReference type="EMBL" id="MFK8293541.1"/>
    </source>
</evidence>
<dbReference type="Gene3D" id="1.25.40.390">
    <property type="match status" value="1"/>
</dbReference>
<evidence type="ECO:0000313" key="1">
    <source>
        <dbReference type="EMBL" id="ATA89557.1"/>
    </source>
</evidence>
<dbReference type="EMBL" id="JBJGWJ010000004">
    <property type="protein sequence ID" value="MFK8293541.1"/>
    <property type="molecule type" value="Genomic_DNA"/>
</dbReference>
<name>A0A250G009_9FLAO</name>
<dbReference type="OrthoDB" id="725917at2"/>
<dbReference type="PROSITE" id="PS51257">
    <property type="entry name" value="PROKAR_LIPOPROTEIN"/>
    <property type="match status" value="1"/>
</dbReference>
<dbReference type="SUPFAM" id="SSF48452">
    <property type="entry name" value="TPR-like"/>
    <property type="match status" value="1"/>
</dbReference>
<reference evidence="3" key="3">
    <citation type="submission" date="2017-06" db="EMBL/GenBank/DDBJ databases">
        <title>Capnocytophaga spp. assemblies.</title>
        <authorList>
            <person name="Gulvik C.A."/>
        </authorList>
    </citation>
    <scope>NUCLEOTIDE SEQUENCE [LARGE SCALE GENOMIC DNA]</scope>
    <source>
        <strain evidence="3">H2177</strain>
    </source>
</reference>
<gene>
    <name evidence="2" type="ORF">ACI76L_07080</name>
    <name evidence="1" type="ORF">CGC58_07340</name>
</gene>
<evidence type="ECO:0000313" key="4">
    <source>
        <dbReference type="Proteomes" id="UP001622370"/>
    </source>
</evidence>
<dbReference type="EMBL" id="CP022387">
    <property type="protein sequence ID" value="ATA89557.1"/>
    <property type="molecule type" value="Genomic_DNA"/>
</dbReference>
<dbReference type="Proteomes" id="UP001622370">
    <property type="component" value="Unassembled WGS sequence"/>
</dbReference>
<keyword evidence="1" id="KW-0449">Lipoprotein</keyword>